<dbReference type="RefSeq" id="WP_256304365.1">
    <property type="nucleotide sequence ID" value="NZ_JANFYG010000001.1"/>
</dbReference>
<dbReference type="InterPro" id="IPR036291">
    <property type="entry name" value="NAD(P)-bd_dom_sf"/>
</dbReference>
<dbReference type="EMBL" id="JANFYS010000024">
    <property type="protein sequence ID" value="MCQ4771086.1"/>
    <property type="molecule type" value="Genomic_DNA"/>
</dbReference>
<sequence length="344" mass="37216">MRGDKYGSHRVIFPTGLLPQAAEKINNDPVICTNEILIDVIALQPTATAFGRIKRECGGDKTKIAAAILEIVEERGKFQDPVSKSGGILIGRVKEIGADLKESADVKVGDKIATLVSLSLTPLKIYEITDIDVDTEQVYCKADAVLFETGIYTKLPEDLGDKLSLALMDVAGAPAQVAIHAKAGDTVVVMGAGKAGLLCLAEAKKRVSPTGKVVCLEYSAEQCEVVRGLGIADVVLQVNGQKPLETYEAYTRALNGKLSDFTVSTVSVSDTELSTILVTDDNGMIYFFSMSTDFVKASLGAEGVEKHVPMLIGNGYYPGHAEIAFDIVRREEKLRRYFTERYCR</sequence>
<dbReference type="InterPro" id="IPR058932">
    <property type="entry name" value="KDD_N"/>
</dbReference>
<evidence type="ECO:0000313" key="3">
    <source>
        <dbReference type="Proteomes" id="UP001204562"/>
    </source>
</evidence>
<organism evidence="2 3">
    <name type="scientific">Intestinimonas massiliensis</name>
    <name type="common">ex Afouda et al. 2020</name>
    <dbReference type="NCBI Taxonomy" id="1673721"/>
    <lineage>
        <taxon>Bacteria</taxon>
        <taxon>Bacillati</taxon>
        <taxon>Bacillota</taxon>
        <taxon>Clostridia</taxon>
        <taxon>Eubacteriales</taxon>
        <taxon>Intestinimonas</taxon>
    </lineage>
</organism>
<comment type="caution">
    <text evidence="2">The sequence shown here is derived from an EMBL/GenBank/DDBJ whole genome shotgun (WGS) entry which is preliminary data.</text>
</comment>
<protein>
    <submittedName>
        <fullName evidence="2">L-erythro-3,5-diaminohexanoate dehydrogenase</fullName>
    </submittedName>
</protein>
<dbReference type="Pfam" id="PF26370">
    <property type="entry name" value="KDD_N"/>
    <property type="match status" value="1"/>
</dbReference>
<proteinExistence type="predicted"/>
<evidence type="ECO:0000313" key="2">
    <source>
        <dbReference type="EMBL" id="MCQ4771086.1"/>
    </source>
</evidence>
<dbReference type="Gene3D" id="3.40.50.720">
    <property type="entry name" value="NAD(P)-binding Rossmann-like Domain"/>
    <property type="match status" value="1"/>
</dbReference>
<evidence type="ECO:0000259" key="1">
    <source>
        <dbReference type="Pfam" id="PF26370"/>
    </source>
</evidence>
<accession>A0AAW5JLN8</accession>
<dbReference type="Proteomes" id="UP001204562">
    <property type="component" value="Unassembled WGS sequence"/>
</dbReference>
<dbReference type="Gene3D" id="3.90.180.10">
    <property type="entry name" value="Medium-chain alcohol dehydrogenases, catalytic domain"/>
    <property type="match status" value="1"/>
</dbReference>
<dbReference type="SUPFAM" id="SSF51735">
    <property type="entry name" value="NAD(P)-binding Rossmann-fold domains"/>
    <property type="match status" value="1"/>
</dbReference>
<dbReference type="AlphaFoldDB" id="A0AAW5JLN8"/>
<name>A0AAW5JLN8_9FIRM</name>
<feature type="domain" description="L-erythro-3,5-diaminohexanoate dehydrogenase N-terminal" evidence="1">
    <location>
        <begin position="9"/>
        <end position="156"/>
    </location>
</feature>
<gene>
    <name evidence="2" type="ORF">NE579_11525</name>
</gene>
<reference evidence="2" key="1">
    <citation type="submission" date="2022-06" db="EMBL/GenBank/DDBJ databases">
        <title>Isolation of gut microbiota from human fecal samples.</title>
        <authorList>
            <person name="Pamer E.G."/>
            <person name="Barat B."/>
            <person name="Waligurski E."/>
            <person name="Medina S."/>
            <person name="Paddock L."/>
            <person name="Mostad J."/>
        </authorList>
    </citation>
    <scope>NUCLEOTIDE SEQUENCE</scope>
    <source>
        <strain evidence="2">DFI.9.91</strain>
    </source>
</reference>